<organism evidence="9 10">
    <name type="scientific">Lactococcus nasutitermitis</name>
    <dbReference type="NCBI Taxonomy" id="1652957"/>
    <lineage>
        <taxon>Bacteria</taxon>
        <taxon>Bacillati</taxon>
        <taxon>Bacillota</taxon>
        <taxon>Bacilli</taxon>
        <taxon>Lactobacillales</taxon>
        <taxon>Streptococcaceae</taxon>
        <taxon>Lactococcus</taxon>
    </lineage>
</organism>
<proteinExistence type="predicted"/>
<dbReference type="PANTHER" id="PTHR33885:SF3">
    <property type="entry name" value="PHAGE SHOCK PROTEIN C"/>
    <property type="match status" value="1"/>
</dbReference>
<dbReference type="InterPro" id="IPR007168">
    <property type="entry name" value="Phageshock_PspC_N"/>
</dbReference>
<dbReference type="EMBL" id="JBHSGD010000001">
    <property type="protein sequence ID" value="MFC4651295.1"/>
    <property type="molecule type" value="Genomic_DNA"/>
</dbReference>
<feature type="compositionally biased region" description="Acidic residues" evidence="6">
    <location>
        <begin position="141"/>
        <end position="150"/>
    </location>
</feature>
<evidence type="ECO:0000256" key="6">
    <source>
        <dbReference type="SAM" id="MobiDB-lite"/>
    </source>
</evidence>
<dbReference type="PANTHER" id="PTHR33885">
    <property type="entry name" value="PHAGE SHOCK PROTEIN C"/>
    <property type="match status" value="1"/>
</dbReference>
<feature type="region of interest" description="Disordered" evidence="6">
    <location>
        <begin position="101"/>
        <end position="150"/>
    </location>
</feature>
<evidence type="ECO:0000256" key="4">
    <source>
        <dbReference type="ARBA" id="ARBA00022989"/>
    </source>
</evidence>
<evidence type="ECO:0000256" key="1">
    <source>
        <dbReference type="ARBA" id="ARBA00004162"/>
    </source>
</evidence>
<protein>
    <submittedName>
        <fullName evidence="9">PspC domain-containing protein</fullName>
    </submittedName>
</protein>
<name>A0ABV9JD52_9LACT</name>
<feature type="transmembrane region" description="Helical" evidence="7">
    <location>
        <begin position="38"/>
        <end position="62"/>
    </location>
</feature>
<keyword evidence="2" id="KW-1003">Cell membrane</keyword>
<dbReference type="Proteomes" id="UP001595987">
    <property type="component" value="Unassembled WGS sequence"/>
</dbReference>
<feature type="domain" description="Phage shock protein PspC N-terminal" evidence="8">
    <location>
        <begin position="4"/>
        <end position="64"/>
    </location>
</feature>
<comment type="subcellular location">
    <subcellularLocation>
        <location evidence="1">Cell membrane</location>
        <topology evidence="1">Single-pass membrane protein</topology>
    </subcellularLocation>
</comment>
<gene>
    <name evidence="9" type="ORF">ACFO26_00025</name>
</gene>
<keyword evidence="4 7" id="KW-1133">Transmembrane helix</keyword>
<sequence>MNSRQLTKSSDNRMVSGVIAGICEYFGWGSDVVTILRILYVILAFSSMGSLILIYFVASWIMPSAGRRNYRQDYQSSENKWEDKINRKAEKWNRKFEEKARKYEDKWSGSWNETRSNDSWNTSWKDSDNTGRKMKEAEPAEEKEEDWSDF</sequence>
<reference evidence="10" key="1">
    <citation type="journal article" date="2019" name="Int. J. Syst. Evol. Microbiol.">
        <title>The Global Catalogue of Microorganisms (GCM) 10K type strain sequencing project: providing services to taxonomists for standard genome sequencing and annotation.</title>
        <authorList>
            <consortium name="The Broad Institute Genomics Platform"/>
            <consortium name="The Broad Institute Genome Sequencing Center for Infectious Disease"/>
            <person name="Wu L."/>
            <person name="Ma J."/>
        </authorList>
    </citation>
    <scope>NUCLEOTIDE SEQUENCE [LARGE SCALE GENOMIC DNA]</scope>
    <source>
        <strain evidence="10">CCUG 63287</strain>
    </source>
</reference>
<dbReference type="Pfam" id="PF04024">
    <property type="entry name" value="PspC"/>
    <property type="match status" value="1"/>
</dbReference>
<keyword evidence="3 7" id="KW-0812">Transmembrane</keyword>
<feature type="compositionally biased region" description="Basic and acidic residues" evidence="6">
    <location>
        <begin position="125"/>
        <end position="140"/>
    </location>
</feature>
<feature type="compositionally biased region" description="Polar residues" evidence="6">
    <location>
        <begin position="109"/>
        <end position="124"/>
    </location>
</feature>
<evidence type="ECO:0000256" key="5">
    <source>
        <dbReference type="ARBA" id="ARBA00023136"/>
    </source>
</evidence>
<dbReference type="InterPro" id="IPR052027">
    <property type="entry name" value="PspC"/>
</dbReference>
<keyword evidence="10" id="KW-1185">Reference proteome</keyword>
<evidence type="ECO:0000313" key="10">
    <source>
        <dbReference type="Proteomes" id="UP001595987"/>
    </source>
</evidence>
<evidence type="ECO:0000256" key="3">
    <source>
        <dbReference type="ARBA" id="ARBA00022692"/>
    </source>
</evidence>
<comment type="caution">
    <text evidence="9">The sequence shown here is derived from an EMBL/GenBank/DDBJ whole genome shotgun (WGS) entry which is preliminary data.</text>
</comment>
<dbReference type="RefSeq" id="WP_213534682.1">
    <property type="nucleotide sequence ID" value="NZ_BOVQ01000003.1"/>
</dbReference>
<keyword evidence="5 7" id="KW-0472">Membrane</keyword>
<evidence type="ECO:0000313" key="9">
    <source>
        <dbReference type="EMBL" id="MFC4651295.1"/>
    </source>
</evidence>
<accession>A0ABV9JD52</accession>
<evidence type="ECO:0000256" key="2">
    <source>
        <dbReference type="ARBA" id="ARBA00022475"/>
    </source>
</evidence>
<evidence type="ECO:0000259" key="8">
    <source>
        <dbReference type="Pfam" id="PF04024"/>
    </source>
</evidence>
<evidence type="ECO:0000256" key="7">
    <source>
        <dbReference type="SAM" id="Phobius"/>
    </source>
</evidence>